<dbReference type="GO" id="GO:0016579">
    <property type="term" value="P:protein deubiquitination"/>
    <property type="evidence" value="ECO:0007669"/>
    <property type="project" value="TreeGrafter"/>
</dbReference>
<dbReference type="EMBL" id="UNSH01000086">
    <property type="protein sequence ID" value="SZF05972.1"/>
    <property type="molecule type" value="Genomic_DNA"/>
</dbReference>
<dbReference type="InterPro" id="IPR049771">
    <property type="entry name" value="OTU2-like_OTU"/>
</dbReference>
<feature type="compositionally biased region" description="Polar residues" evidence="1">
    <location>
        <begin position="125"/>
        <end position="137"/>
    </location>
</feature>
<dbReference type="PROSITE" id="PS50802">
    <property type="entry name" value="OTU"/>
    <property type="match status" value="1"/>
</dbReference>
<evidence type="ECO:0000259" key="2">
    <source>
        <dbReference type="PROSITE" id="PS50802"/>
    </source>
</evidence>
<dbReference type="Pfam" id="PF02338">
    <property type="entry name" value="OTU"/>
    <property type="match status" value="1"/>
</dbReference>
<gene>
    <name evidence="3" type="ORF">BLGHR1_16775</name>
</gene>
<organism evidence="3 4">
    <name type="scientific">Blumeria hordei</name>
    <name type="common">Barley powdery mildew</name>
    <name type="synonym">Blumeria graminis f. sp. hordei</name>
    <dbReference type="NCBI Taxonomy" id="2867405"/>
    <lineage>
        <taxon>Eukaryota</taxon>
        <taxon>Fungi</taxon>
        <taxon>Dikarya</taxon>
        <taxon>Ascomycota</taxon>
        <taxon>Pezizomycotina</taxon>
        <taxon>Leotiomycetes</taxon>
        <taxon>Erysiphales</taxon>
        <taxon>Erysiphaceae</taxon>
        <taxon>Blumeria</taxon>
    </lineage>
</organism>
<evidence type="ECO:0000313" key="3">
    <source>
        <dbReference type="EMBL" id="SZF05972.1"/>
    </source>
</evidence>
<dbReference type="PANTHER" id="PTHR12419:SF10">
    <property type="entry name" value="DEUBIQUITINASE OTUD6B"/>
    <property type="match status" value="1"/>
</dbReference>
<dbReference type="GO" id="GO:0004843">
    <property type="term" value="F:cysteine-type deubiquitinase activity"/>
    <property type="evidence" value="ECO:0007669"/>
    <property type="project" value="TreeGrafter"/>
</dbReference>
<dbReference type="AlphaFoldDB" id="A0A383V395"/>
<feature type="compositionally biased region" description="Basic residues" evidence="1">
    <location>
        <begin position="49"/>
        <end position="59"/>
    </location>
</feature>
<dbReference type="InterPro" id="IPR038765">
    <property type="entry name" value="Papain-like_cys_pep_sf"/>
</dbReference>
<evidence type="ECO:0000256" key="1">
    <source>
        <dbReference type="SAM" id="MobiDB-lite"/>
    </source>
</evidence>
<accession>A0A383V395</accession>
<proteinExistence type="predicted"/>
<evidence type="ECO:0000313" key="4">
    <source>
        <dbReference type="Proteomes" id="UP000275772"/>
    </source>
</evidence>
<reference evidence="3 4" key="1">
    <citation type="submission" date="2017-11" db="EMBL/GenBank/DDBJ databases">
        <authorList>
            <person name="Kracher B."/>
        </authorList>
    </citation>
    <scope>NUCLEOTIDE SEQUENCE [LARGE SCALE GENOMIC DNA]</scope>
    <source>
        <strain evidence="3 4">RACE1</strain>
    </source>
</reference>
<feature type="region of interest" description="Disordered" evidence="1">
    <location>
        <begin position="36"/>
        <end position="59"/>
    </location>
</feature>
<dbReference type="InterPro" id="IPR050704">
    <property type="entry name" value="Peptidase_C85-like"/>
</dbReference>
<feature type="region of interest" description="Disordered" evidence="1">
    <location>
        <begin position="125"/>
        <end position="152"/>
    </location>
</feature>
<dbReference type="CDD" id="cd22762">
    <property type="entry name" value="OTU_fungi_OTU2-like"/>
    <property type="match status" value="1"/>
</dbReference>
<dbReference type="Proteomes" id="UP000275772">
    <property type="component" value="Unassembled WGS sequence"/>
</dbReference>
<dbReference type="SUPFAM" id="SSF54001">
    <property type="entry name" value="Cysteine proteinases"/>
    <property type="match status" value="1"/>
</dbReference>
<sequence length="341" mass="38523">MLFWKTMISGGEMSANDPPIKVTDQNTETFSDLQRRHRSEQKELQAKVIQKKKGATKSTRKAINSECEILEKNLGAKHKQELMRLNDEVVEFEKSDDANQRPLNKCSSNCENSAAKSCNNDELSTSMKSFAPTQSVPSGEVAPRKRNRQKERLARRAAELQVSVDDAQKEASNQLDKRALERKAISDQMHSKGLSEKVIRPDGHCLFSAVADQLVQIGVSLGEGADGLKEYQLYTVVRKAAAKYIESHPDEFIGWLDEPLIHYVEKIRDTAEWGGHLELLALSRFYNVVITIIQDGASHNIEPSFTENRHPANIWLAYYRHGYGLGEHYNSLRQITLNTEA</sequence>
<name>A0A383V395_BLUHO</name>
<dbReference type="Gene3D" id="3.90.70.80">
    <property type="match status" value="1"/>
</dbReference>
<protein>
    <recommendedName>
        <fullName evidence="2">OTU domain-containing protein</fullName>
    </recommendedName>
</protein>
<dbReference type="VEuPathDB" id="FungiDB:BLGHR1_16775"/>
<dbReference type="InterPro" id="IPR003323">
    <property type="entry name" value="OTU_dom"/>
</dbReference>
<dbReference type="PANTHER" id="PTHR12419">
    <property type="entry name" value="OTU DOMAIN CONTAINING PROTEIN"/>
    <property type="match status" value="1"/>
</dbReference>
<feature type="domain" description="OTU" evidence="2">
    <location>
        <begin position="194"/>
        <end position="335"/>
    </location>
</feature>